<protein>
    <submittedName>
        <fullName evidence="3">SAM-dependent methyltransferase</fullName>
    </submittedName>
</protein>
<evidence type="ECO:0000313" key="4">
    <source>
        <dbReference type="Proteomes" id="UP001241537"/>
    </source>
</evidence>
<dbReference type="Proteomes" id="UP001241537">
    <property type="component" value="Unassembled WGS sequence"/>
</dbReference>
<name>A0AAE3VA17_9FIRM</name>
<keyword evidence="1" id="KW-0808">Transferase</keyword>
<dbReference type="Gene3D" id="3.40.50.150">
    <property type="entry name" value="Vaccinia Virus protein VP39"/>
    <property type="match status" value="1"/>
</dbReference>
<dbReference type="Gene3D" id="2.20.25.110">
    <property type="entry name" value="S-adenosyl-L-methionine-dependent methyltransferases"/>
    <property type="match status" value="1"/>
</dbReference>
<accession>A0AAE3VA17</accession>
<keyword evidence="3" id="KW-0489">Methyltransferase</keyword>
<dbReference type="AlphaFoldDB" id="A0AAE3VA17"/>
<proteinExistence type="predicted"/>
<sequence>MEAYTSFARVYDLFMDNVPYDEWCQQLLKIFHEHGIESGIVADLGCGTGSLTELLAAKGFDMIGIDNSEDMLEIALEKKVEKGQNILYLCQDMRSFELYGTCRAIVSRCDAVNYLTGTDELLSLFRLVNNYLDPEGIFVFDCNTVHKYETVLADNTIAENRELGSFIWENSYDPDTRINEYDLTLYIREEKEADPRFRRFTETHFQRAYTIEELKTAATAAGLLWLDCVDADTMVMPDSGTERLLITLGEHGKTPEL</sequence>
<keyword evidence="4" id="KW-1185">Reference proteome</keyword>
<dbReference type="CDD" id="cd02440">
    <property type="entry name" value="AdoMet_MTases"/>
    <property type="match status" value="1"/>
</dbReference>
<evidence type="ECO:0000259" key="2">
    <source>
        <dbReference type="Pfam" id="PF13649"/>
    </source>
</evidence>
<dbReference type="InterPro" id="IPR041698">
    <property type="entry name" value="Methyltransf_25"/>
</dbReference>
<organism evidence="3 4">
    <name type="scientific">Moryella indoligenes</name>
    <dbReference type="NCBI Taxonomy" id="371674"/>
    <lineage>
        <taxon>Bacteria</taxon>
        <taxon>Bacillati</taxon>
        <taxon>Bacillota</taxon>
        <taxon>Clostridia</taxon>
        <taxon>Lachnospirales</taxon>
        <taxon>Lachnospiraceae</taxon>
        <taxon>Moryella</taxon>
    </lineage>
</organism>
<feature type="domain" description="Methyltransferase" evidence="2">
    <location>
        <begin position="41"/>
        <end position="136"/>
    </location>
</feature>
<dbReference type="GO" id="GO:0008168">
    <property type="term" value="F:methyltransferase activity"/>
    <property type="evidence" value="ECO:0007669"/>
    <property type="project" value="UniProtKB-KW"/>
</dbReference>
<dbReference type="Pfam" id="PF13649">
    <property type="entry name" value="Methyltransf_25"/>
    <property type="match status" value="1"/>
</dbReference>
<dbReference type="EMBL" id="JAUSTO010000006">
    <property type="protein sequence ID" value="MDQ0152534.1"/>
    <property type="molecule type" value="Genomic_DNA"/>
</dbReference>
<dbReference type="RefSeq" id="WP_106611776.1">
    <property type="nucleotide sequence ID" value="NZ_JAUSTO010000006.1"/>
</dbReference>
<evidence type="ECO:0000256" key="1">
    <source>
        <dbReference type="ARBA" id="ARBA00022679"/>
    </source>
</evidence>
<dbReference type="PANTHER" id="PTHR43861">
    <property type="entry name" value="TRANS-ACONITATE 2-METHYLTRANSFERASE-RELATED"/>
    <property type="match status" value="1"/>
</dbReference>
<reference evidence="3" key="1">
    <citation type="submission" date="2023-07" db="EMBL/GenBank/DDBJ databases">
        <title>Genomic Encyclopedia of Type Strains, Phase IV (KMG-IV): sequencing the most valuable type-strain genomes for metagenomic binning, comparative biology and taxonomic classification.</title>
        <authorList>
            <person name="Goeker M."/>
        </authorList>
    </citation>
    <scope>NUCLEOTIDE SEQUENCE</scope>
    <source>
        <strain evidence="3">DSM 19659</strain>
    </source>
</reference>
<dbReference type="SUPFAM" id="SSF53335">
    <property type="entry name" value="S-adenosyl-L-methionine-dependent methyltransferases"/>
    <property type="match status" value="1"/>
</dbReference>
<comment type="caution">
    <text evidence="3">The sequence shown here is derived from an EMBL/GenBank/DDBJ whole genome shotgun (WGS) entry which is preliminary data.</text>
</comment>
<dbReference type="InterPro" id="IPR029063">
    <property type="entry name" value="SAM-dependent_MTases_sf"/>
</dbReference>
<evidence type="ECO:0000313" key="3">
    <source>
        <dbReference type="EMBL" id="MDQ0152534.1"/>
    </source>
</evidence>
<gene>
    <name evidence="3" type="ORF">J2S20_001226</name>
</gene>
<dbReference type="GO" id="GO:0032259">
    <property type="term" value="P:methylation"/>
    <property type="evidence" value="ECO:0007669"/>
    <property type="project" value="UniProtKB-KW"/>
</dbReference>